<dbReference type="GO" id="GO:0005634">
    <property type="term" value="C:nucleus"/>
    <property type="evidence" value="ECO:0007669"/>
    <property type="project" value="UniProtKB-ARBA"/>
</dbReference>
<accession>A0A1C7MUZ4</accession>
<feature type="non-terminal residue" evidence="2">
    <location>
        <position position="410"/>
    </location>
</feature>
<organism evidence="2 3">
    <name type="scientific">Choanephora cucurbitarum</name>
    <dbReference type="NCBI Taxonomy" id="101091"/>
    <lineage>
        <taxon>Eukaryota</taxon>
        <taxon>Fungi</taxon>
        <taxon>Fungi incertae sedis</taxon>
        <taxon>Mucoromycota</taxon>
        <taxon>Mucoromycotina</taxon>
        <taxon>Mucoromycetes</taxon>
        <taxon>Mucorales</taxon>
        <taxon>Mucorineae</taxon>
        <taxon>Choanephoraceae</taxon>
        <taxon>Choanephoroideae</taxon>
        <taxon>Choanephora</taxon>
    </lineage>
</organism>
<dbReference type="SUPFAM" id="SSF53098">
    <property type="entry name" value="Ribonuclease H-like"/>
    <property type="match status" value="1"/>
</dbReference>
<dbReference type="InterPro" id="IPR041588">
    <property type="entry name" value="Integrase_H2C2"/>
</dbReference>
<dbReference type="InterPro" id="IPR050951">
    <property type="entry name" value="Retrovirus_Pol_polyprotein"/>
</dbReference>
<dbReference type="Gene3D" id="3.30.420.10">
    <property type="entry name" value="Ribonuclease H-like superfamily/Ribonuclease H"/>
    <property type="match status" value="1"/>
</dbReference>
<keyword evidence="3" id="KW-1185">Reference proteome</keyword>
<dbReference type="Gene3D" id="1.10.340.70">
    <property type="match status" value="1"/>
</dbReference>
<dbReference type="InterPro" id="IPR001584">
    <property type="entry name" value="Integrase_cat-core"/>
</dbReference>
<dbReference type="PANTHER" id="PTHR37984">
    <property type="entry name" value="PROTEIN CBG26694"/>
    <property type="match status" value="1"/>
</dbReference>
<dbReference type="GO" id="GO:0003676">
    <property type="term" value="F:nucleic acid binding"/>
    <property type="evidence" value="ECO:0007669"/>
    <property type="project" value="InterPro"/>
</dbReference>
<dbReference type="AlphaFoldDB" id="A0A1C7MUZ4"/>
<sequence>GDSYCKQLRQASLPLGFSDESGILLFGSRPVLPECLQNEVFNLLHDHPTSGHLGIGRTLQRFSRLYYLPNMKEWITDKVNQCETCQRIKRTNYSFGHTKLVHAGAASHPFDVLAIDTFGPLPPSRSGNRYVIVVQCAFSRYVSLFAVPENNDQHLVRCLSHIIGEHGLFRVLLSDNGAPYSGTLIRSLAKYLGIEQRFAPAYHASSNGLVERFMETLKNMMSSYLQVNQKQDTWDVHLPEFQLAYNSSPHQTTKYTPFSLVHGHEARLLASHNIDTVQLPLGEYVFQQREFLTQAHKVILAENRRSQAHNAVQFNKHRKPPTFVANDLVLVDCPVLSNAARGRSQKLIPRFRGPFRITDVLSTDRYNVVHISSHKPMNNVHASRLKRYLCNGDIASANPPDVTSDPSIGD</sequence>
<dbReference type="GO" id="GO:0015074">
    <property type="term" value="P:DNA integration"/>
    <property type="evidence" value="ECO:0007669"/>
    <property type="project" value="InterPro"/>
</dbReference>
<dbReference type="STRING" id="101091.A0A1C7MUZ4"/>
<reference evidence="2 3" key="1">
    <citation type="submission" date="2016-03" db="EMBL/GenBank/DDBJ databases">
        <title>Choanephora cucurbitarum.</title>
        <authorList>
            <person name="Min B."/>
            <person name="Park H."/>
            <person name="Park J.-H."/>
            <person name="Shin H.-D."/>
            <person name="Choi I.-G."/>
        </authorList>
    </citation>
    <scope>NUCLEOTIDE SEQUENCE [LARGE SCALE GENOMIC DNA]</scope>
    <source>
        <strain evidence="2 3">KUS-F28377</strain>
    </source>
</reference>
<dbReference type="Pfam" id="PF00665">
    <property type="entry name" value="rve"/>
    <property type="match status" value="1"/>
</dbReference>
<comment type="caution">
    <text evidence="2">The sequence shown here is derived from an EMBL/GenBank/DDBJ whole genome shotgun (WGS) entry which is preliminary data.</text>
</comment>
<name>A0A1C7MUZ4_9FUNG</name>
<dbReference type="EMBL" id="LUGH01001879">
    <property type="protein sequence ID" value="OBZ80653.1"/>
    <property type="molecule type" value="Genomic_DNA"/>
</dbReference>
<proteinExistence type="predicted"/>
<dbReference type="InParanoid" id="A0A1C7MUZ4"/>
<evidence type="ECO:0000259" key="1">
    <source>
        <dbReference type="PROSITE" id="PS50994"/>
    </source>
</evidence>
<dbReference type="InterPro" id="IPR036397">
    <property type="entry name" value="RNaseH_sf"/>
</dbReference>
<dbReference type="OrthoDB" id="2288803at2759"/>
<gene>
    <name evidence="2" type="ORF">A0J61_11298</name>
</gene>
<dbReference type="PANTHER" id="PTHR37984:SF15">
    <property type="entry name" value="INTEGRASE CATALYTIC DOMAIN-CONTAINING PROTEIN"/>
    <property type="match status" value="1"/>
</dbReference>
<dbReference type="Pfam" id="PF17921">
    <property type="entry name" value="Integrase_H2C2"/>
    <property type="match status" value="1"/>
</dbReference>
<evidence type="ECO:0000313" key="3">
    <source>
        <dbReference type="Proteomes" id="UP000093000"/>
    </source>
</evidence>
<dbReference type="PROSITE" id="PS50994">
    <property type="entry name" value="INTEGRASE"/>
    <property type="match status" value="1"/>
</dbReference>
<dbReference type="Proteomes" id="UP000093000">
    <property type="component" value="Unassembled WGS sequence"/>
</dbReference>
<dbReference type="FunFam" id="1.10.340.70:FF:000001">
    <property type="entry name" value="Retrovirus-related Pol polyprotein from transposon gypsy-like Protein"/>
    <property type="match status" value="1"/>
</dbReference>
<evidence type="ECO:0000313" key="2">
    <source>
        <dbReference type="EMBL" id="OBZ80653.1"/>
    </source>
</evidence>
<dbReference type="InterPro" id="IPR012337">
    <property type="entry name" value="RNaseH-like_sf"/>
</dbReference>
<feature type="domain" description="Integrase catalytic" evidence="1">
    <location>
        <begin position="105"/>
        <end position="265"/>
    </location>
</feature>
<protein>
    <recommendedName>
        <fullName evidence="1">Integrase catalytic domain-containing protein</fullName>
    </recommendedName>
</protein>
<feature type="non-terminal residue" evidence="2">
    <location>
        <position position="1"/>
    </location>
</feature>